<gene>
    <name evidence="2" type="ORF">SAMN02983003_2855</name>
</gene>
<name>A0A1K2I082_9HYPH</name>
<proteinExistence type="predicted"/>
<evidence type="ECO:0000256" key="1">
    <source>
        <dbReference type="SAM" id="Phobius"/>
    </source>
</evidence>
<keyword evidence="1" id="KW-0472">Membrane</keyword>
<accession>A0A1K2I082</accession>
<sequence length="143" mass="14712">MSMAGDPRTDSGRSLPELLGSLVSDLPSLFRKEIQLAKAEAGEKLQKSIVGIEMALGGAVLGIAALVVLLGAVVSMLTGILVSQGIAEHTAGAISALIVGVIVAVIAWGMAQKGLSHLKADNFKLERTAASLGRDADVVKERL</sequence>
<dbReference type="STRING" id="665118.SAMN02983003_2855"/>
<dbReference type="AlphaFoldDB" id="A0A1K2I082"/>
<reference evidence="2 3" key="1">
    <citation type="submission" date="2016-11" db="EMBL/GenBank/DDBJ databases">
        <authorList>
            <person name="Jaros S."/>
            <person name="Januszkiewicz K."/>
            <person name="Wedrychowicz H."/>
        </authorList>
    </citation>
    <scope>NUCLEOTIDE SEQUENCE [LARGE SCALE GENOMIC DNA]</scope>
    <source>
        <strain evidence="2 3">ATCC 23634</strain>
    </source>
</reference>
<evidence type="ECO:0000313" key="3">
    <source>
        <dbReference type="Proteomes" id="UP000183447"/>
    </source>
</evidence>
<feature type="transmembrane region" description="Helical" evidence="1">
    <location>
        <begin position="54"/>
        <end position="81"/>
    </location>
</feature>
<feature type="transmembrane region" description="Helical" evidence="1">
    <location>
        <begin position="93"/>
        <end position="111"/>
    </location>
</feature>
<dbReference type="RefSeq" id="WP_244545337.1">
    <property type="nucleotide sequence ID" value="NZ_FPKU01000002.1"/>
</dbReference>
<keyword evidence="1" id="KW-1133">Transmembrane helix</keyword>
<organism evidence="2 3">
    <name type="scientific">Devosia enhydra</name>
    <dbReference type="NCBI Taxonomy" id="665118"/>
    <lineage>
        <taxon>Bacteria</taxon>
        <taxon>Pseudomonadati</taxon>
        <taxon>Pseudomonadota</taxon>
        <taxon>Alphaproteobacteria</taxon>
        <taxon>Hyphomicrobiales</taxon>
        <taxon>Devosiaceae</taxon>
        <taxon>Devosia</taxon>
    </lineage>
</organism>
<evidence type="ECO:0000313" key="2">
    <source>
        <dbReference type="EMBL" id="SFZ85687.1"/>
    </source>
</evidence>
<keyword evidence="3" id="KW-1185">Reference proteome</keyword>
<dbReference type="Proteomes" id="UP000183447">
    <property type="component" value="Unassembled WGS sequence"/>
</dbReference>
<dbReference type="EMBL" id="FPKU01000002">
    <property type="protein sequence ID" value="SFZ85687.1"/>
    <property type="molecule type" value="Genomic_DNA"/>
</dbReference>
<dbReference type="InterPro" id="IPR009937">
    <property type="entry name" value="Phage_holin_3_6"/>
</dbReference>
<protein>
    <submittedName>
        <fullName evidence="2">Putative Holin-X, holin superfamily III</fullName>
    </submittedName>
</protein>
<keyword evidence="1" id="KW-0812">Transmembrane</keyword>
<dbReference type="Pfam" id="PF07332">
    <property type="entry name" value="Phage_holin_3_6"/>
    <property type="match status" value="1"/>
</dbReference>